<organism evidence="1">
    <name type="scientific">viral metagenome</name>
    <dbReference type="NCBI Taxonomy" id="1070528"/>
    <lineage>
        <taxon>unclassified sequences</taxon>
        <taxon>metagenomes</taxon>
        <taxon>organismal metagenomes</taxon>
    </lineage>
</organism>
<reference evidence="1" key="1">
    <citation type="submission" date="2020-03" db="EMBL/GenBank/DDBJ databases">
        <title>The deep terrestrial virosphere.</title>
        <authorList>
            <person name="Holmfeldt K."/>
            <person name="Nilsson E."/>
            <person name="Simone D."/>
            <person name="Lopez-Fernandez M."/>
            <person name="Wu X."/>
            <person name="de Brujin I."/>
            <person name="Lundin D."/>
            <person name="Andersson A."/>
            <person name="Bertilsson S."/>
            <person name="Dopson M."/>
        </authorList>
    </citation>
    <scope>NUCLEOTIDE SEQUENCE</scope>
    <source>
        <strain evidence="1">MM415B01087</strain>
    </source>
</reference>
<protein>
    <submittedName>
        <fullName evidence="1">Uncharacterized protein</fullName>
    </submittedName>
</protein>
<name>A0A6M3IVK0_9ZZZZ</name>
<proteinExistence type="predicted"/>
<gene>
    <name evidence="1" type="ORF">MM415B01087_0006</name>
</gene>
<dbReference type="AlphaFoldDB" id="A0A6M3IVK0"/>
<evidence type="ECO:0000313" key="1">
    <source>
        <dbReference type="EMBL" id="QJA60612.1"/>
    </source>
</evidence>
<dbReference type="EMBL" id="MT141415">
    <property type="protein sequence ID" value="QJA60612.1"/>
    <property type="molecule type" value="Genomic_DNA"/>
</dbReference>
<sequence length="62" mass="7475">MTERLTVKSFKMFLDQYPDDTKVWLLGVLEDKDVDLGFYIDKFRFEYEDNTLLLEGDLENFD</sequence>
<accession>A0A6M3IVK0</accession>